<evidence type="ECO:0000256" key="1">
    <source>
        <dbReference type="SAM" id="Phobius"/>
    </source>
</evidence>
<dbReference type="EMBL" id="JADOET010000011">
    <property type="protein sequence ID" value="MBF8150801.1"/>
    <property type="molecule type" value="Genomic_DNA"/>
</dbReference>
<dbReference type="Proteomes" id="UP000611215">
    <property type="component" value="Unassembled WGS sequence"/>
</dbReference>
<evidence type="ECO:0000313" key="3">
    <source>
        <dbReference type="Proteomes" id="UP000611215"/>
    </source>
</evidence>
<comment type="caution">
    <text evidence="2">The sequence shown here is derived from an EMBL/GenBank/DDBJ whole genome shotgun (WGS) entry which is preliminary data.</text>
</comment>
<accession>A0ABS0EK07</accession>
<proteinExistence type="predicted"/>
<name>A0ABS0EK07_9FLAO</name>
<protein>
    <submittedName>
        <fullName evidence="2">Uncharacterized protein</fullName>
    </submittedName>
</protein>
<dbReference type="RefSeq" id="WP_195872057.1">
    <property type="nucleotide sequence ID" value="NZ_JADOET010000011.1"/>
</dbReference>
<sequence length="123" mass="13919">MNDTHIITVLIIIIICHIAAIIVTYKKKKSALIIPYLNMAIVIGILGFGTITIPNIKAHHFELIELIVIGFESCILLFAFFAIFDVFNKTYVKVVNFIGFGLHLLATIGLFYYMVAFKFDSLY</sequence>
<keyword evidence="1" id="KW-1133">Transmembrane helix</keyword>
<organism evidence="2 3">
    <name type="scientific">Winogradskyella marina</name>
    <dbReference type="NCBI Taxonomy" id="2785530"/>
    <lineage>
        <taxon>Bacteria</taxon>
        <taxon>Pseudomonadati</taxon>
        <taxon>Bacteroidota</taxon>
        <taxon>Flavobacteriia</taxon>
        <taxon>Flavobacteriales</taxon>
        <taxon>Flavobacteriaceae</taxon>
        <taxon>Winogradskyella</taxon>
    </lineage>
</organism>
<keyword evidence="3" id="KW-1185">Reference proteome</keyword>
<keyword evidence="1" id="KW-0472">Membrane</keyword>
<feature type="transmembrane region" description="Helical" evidence="1">
    <location>
        <begin position="66"/>
        <end position="87"/>
    </location>
</feature>
<feature type="transmembrane region" description="Helical" evidence="1">
    <location>
        <begin position="6"/>
        <end position="25"/>
    </location>
</feature>
<evidence type="ECO:0000313" key="2">
    <source>
        <dbReference type="EMBL" id="MBF8150801.1"/>
    </source>
</evidence>
<feature type="transmembrane region" description="Helical" evidence="1">
    <location>
        <begin position="94"/>
        <end position="115"/>
    </location>
</feature>
<reference evidence="2 3" key="1">
    <citation type="submission" date="2020-11" db="EMBL/GenBank/DDBJ databases">
        <title>Winogradskyella marina sp. nov., isolated from marine sediment.</title>
        <authorList>
            <person name="Bo J."/>
            <person name="Wang S."/>
            <person name="Song X."/>
            <person name="Du Z."/>
        </authorList>
    </citation>
    <scope>NUCLEOTIDE SEQUENCE [LARGE SCALE GENOMIC DNA]</scope>
    <source>
        <strain evidence="2 3">F6397</strain>
    </source>
</reference>
<gene>
    <name evidence="2" type="ORF">ITJ86_12890</name>
</gene>
<keyword evidence="1" id="KW-0812">Transmembrane</keyword>
<feature type="transmembrane region" description="Helical" evidence="1">
    <location>
        <begin position="32"/>
        <end position="54"/>
    </location>
</feature>